<accession>Q39T67</accession>
<dbReference type="InterPro" id="IPR015421">
    <property type="entry name" value="PyrdxlP-dep_Trfase_major"/>
</dbReference>
<evidence type="ECO:0000256" key="1">
    <source>
        <dbReference type="ARBA" id="ARBA00022898"/>
    </source>
</evidence>
<dbReference type="PANTHER" id="PTHR30244">
    <property type="entry name" value="TRANSAMINASE"/>
    <property type="match status" value="1"/>
</dbReference>
<dbReference type="EMBL" id="CP000148">
    <property type="protein sequence ID" value="ABB32557.1"/>
    <property type="molecule type" value="Genomic_DNA"/>
</dbReference>
<evidence type="ECO:0000256" key="2">
    <source>
        <dbReference type="ARBA" id="ARBA00037999"/>
    </source>
</evidence>
<protein>
    <submittedName>
        <fullName evidence="6">dTDP-4-dehydro-6-deoxyglucose aminotransferase</fullName>
    </submittedName>
</protein>
<dbReference type="GO" id="GO:0008483">
    <property type="term" value="F:transaminase activity"/>
    <property type="evidence" value="ECO:0007669"/>
    <property type="project" value="UniProtKB-KW"/>
</dbReference>
<proteinExistence type="inferred from homology"/>
<evidence type="ECO:0000256" key="3">
    <source>
        <dbReference type="PIRSR" id="PIRSR000390-1"/>
    </source>
</evidence>
<dbReference type="eggNOG" id="COG0399">
    <property type="taxonomic scope" value="Bacteria"/>
</dbReference>
<dbReference type="GO" id="GO:0030170">
    <property type="term" value="F:pyridoxal phosphate binding"/>
    <property type="evidence" value="ECO:0007669"/>
    <property type="project" value="TreeGrafter"/>
</dbReference>
<dbReference type="RefSeq" id="WP_004513288.1">
    <property type="nucleotide sequence ID" value="NC_007517.1"/>
</dbReference>
<dbReference type="Gene3D" id="3.40.640.10">
    <property type="entry name" value="Type I PLP-dependent aspartate aminotransferase-like (Major domain)"/>
    <property type="match status" value="1"/>
</dbReference>
<dbReference type="GO" id="GO:0000271">
    <property type="term" value="P:polysaccharide biosynthetic process"/>
    <property type="evidence" value="ECO:0007669"/>
    <property type="project" value="TreeGrafter"/>
</dbReference>
<feature type="modified residue" description="N6-(pyridoxal phosphate)lysine" evidence="4">
    <location>
        <position position="202"/>
    </location>
</feature>
<dbReference type="KEGG" id="gme:Gmet_2332"/>
<dbReference type="Gene3D" id="3.90.1150.10">
    <property type="entry name" value="Aspartate Aminotransferase, domain 1"/>
    <property type="match status" value="1"/>
</dbReference>
<keyword evidence="6" id="KW-0808">Transferase</keyword>
<dbReference type="SUPFAM" id="SSF53383">
    <property type="entry name" value="PLP-dependent transferases"/>
    <property type="match status" value="1"/>
</dbReference>
<dbReference type="HOGENOM" id="CLU_033332_1_1_7"/>
<evidence type="ECO:0000256" key="5">
    <source>
        <dbReference type="RuleBase" id="RU004508"/>
    </source>
</evidence>
<evidence type="ECO:0000256" key="4">
    <source>
        <dbReference type="PIRSR" id="PIRSR000390-2"/>
    </source>
</evidence>
<dbReference type="InterPro" id="IPR015424">
    <property type="entry name" value="PyrdxlP-dep_Trfase"/>
</dbReference>
<reference evidence="6 7" key="1">
    <citation type="submission" date="2005-10" db="EMBL/GenBank/DDBJ databases">
        <title>Complete sequence of Geobacter metallireducens GS-15.</title>
        <authorList>
            <consortium name="US DOE Joint Genome Institute"/>
            <person name="Copeland A."/>
            <person name="Lucas S."/>
            <person name="Lapidus A."/>
            <person name="Barry K."/>
            <person name="Detter J.C."/>
            <person name="Glavina T."/>
            <person name="Hammon N."/>
            <person name="Israni S."/>
            <person name="Pitluck S."/>
            <person name="Di Bartolo G."/>
            <person name="Chain P."/>
            <person name="Schmutz J."/>
            <person name="Larimer F."/>
            <person name="Land M."/>
            <person name="Kyrpides N."/>
            <person name="Ivanova N."/>
            <person name="Richardson P."/>
        </authorList>
    </citation>
    <scope>NUCLEOTIDE SEQUENCE [LARGE SCALE GENOMIC DNA]</scope>
    <source>
        <strain evidence="7">ATCC 53774 / DSM 7210 / GS-15</strain>
    </source>
</reference>
<comment type="similarity">
    <text evidence="2 5">Belongs to the DegT/DnrJ/EryC1 family.</text>
</comment>
<evidence type="ECO:0000313" key="7">
    <source>
        <dbReference type="Proteomes" id="UP000007073"/>
    </source>
</evidence>
<sequence>MKLKTSCDELAVMGGSPAFSDTLHVGRPNIGDRSEFLERVNGILDRRWLTNNGICVQEFERRLEALLGVKHCIAMCNATVALEITIRALGMTGEVIVPSFTFVATPHSLQWQQITPVFCDIDPETHSIDPRRVESLITPRTTGIIGVHLWGKPCKIEALAEIAGRRNLRLLFDAAHAFGCSHNGRMIGSFGDAEVFSFHATKFFNTFEGGAVATNDDDLAARIRLMKNFGFAGYDNVVYIGTNGKMSEISAAMGLTSLDHLEEIITINRRNYAAYASGLANVQGIRLVPYEGADRYNYQYVVLEVDEQAAGIHRDMLLQALHAENIMARRYFYPGCHRMEPYRSYFPNAGMLLPETERLAERVLSLPTGTAVSEEDIVDICSIIRLVLKNGVEVTNALANGKNT</sequence>
<keyword evidence="6" id="KW-0032">Aminotransferase</keyword>
<dbReference type="Pfam" id="PF01041">
    <property type="entry name" value="DegT_DnrJ_EryC1"/>
    <property type="match status" value="1"/>
</dbReference>
<dbReference type="Proteomes" id="UP000007073">
    <property type="component" value="Chromosome"/>
</dbReference>
<gene>
    <name evidence="6" type="ordered locus">Gmet_2332</name>
</gene>
<dbReference type="STRING" id="269799.Gmet_2332"/>
<evidence type="ECO:0000313" key="6">
    <source>
        <dbReference type="EMBL" id="ABB32557.1"/>
    </source>
</evidence>
<dbReference type="InterPro" id="IPR015422">
    <property type="entry name" value="PyrdxlP-dep_Trfase_small"/>
</dbReference>
<dbReference type="PIRSF" id="PIRSF000390">
    <property type="entry name" value="PLP_StrS"/>
    <property type="match status" value="1"/>
</dbReference>
<feature type="active site" description="Proton acceptor" evidence="3">
    <location>
        <position position="202"/>
    </location>
</feature>
<keyword evidence="1 4" id="KW-0663">Pyridoxal phosphate</keyword>
<dbReference type="AlphaFoldDB" id="Q39T67"/>
<keyword evidence="7" id="KW-1185">Reference proteome</keyword>
<dbReference type="PANTHER" id="PTHR30244:SF9">
    <property type="entry name" value="PROTEIN RV3402C"/>
    <property type="match status" value="1"/>
</dbReference>
<dbReference type="InterPro" id="IPR000653">
    <property type="entry name" value="DegT/StrS_aminotransferase"/>
</dbReference>
<organism evidence="6 7">
    <name type="scientific">Geobacter metallireducens (strain ATCC 53774 / DSM 7210 / GS-15)</name>
    <dbReference type="NCBI Taxonomy" id="269799"/>
    <lineage>
        <taxon>Bacteria</taxon>
        <taxon>Pseudomonadati</taxon>
        <taxon>Thermodesulfobacteriota</taxon>
        <taxon>Desulfuromonadia</taxon>
        <taxon>Geobacterales</taxon>
        <taxon>Geobacteraceae</taxon>
        <taxon>Geobacter</taxon>
    </lineage>
</organism>
<reference evidence="6 7" key="2">
    <citation type="journal article" date="2009" name="BMC Microbiol.">
        <title>The genome sequence of Geobacter metallireducens: features of metabolism, physiology and regulation common and dissimilar to Geobacter sulfurreducens.</title>
        <authorList>
            <person name="Aklujkar M."/>
            <person name="Krushkal J."/>
            <person name="DiBartolo G."/>
            <person name="Lapidus A."/>
            <person name="Land M.L."/>
            <person name="Lovley D.R."/>
        </authorList>
    </citation>
    <scope>NUCLEOTIDE SEQUENCE [LARGE SCALE GENOMIC DNA]</scope>
    <source>
        <strain evidence="7">ATCC 53774 / DSM 7210 / GS-15</strain>
    </source>
</reference>
<dbReference type="CDD" id="cd00616">
    <property type="entry name" value="AHBA_syn"/>
    <property type="match status" value="1"/>
</dbReference>
<name>Q39T67_GEOMG</name>